<feature type="compositionally biased region" description="Polar residues" evidence="1">
    <location>
        <begin position="166"/>
        <end position="177"/>
    </location>
</feature>
<protein>
    <submittedName>
        <fullName evidence="2">Regulator of G protein signaling 20</fullName>
    </submittedName>
</protein>
<dbReference type="EMBL" id="JABVXQ010000007">
    <property type="protein sequence ID" value="KAF6100911.1"/>
    <property type="molecule type" value="Genomic_DNA"/>
</dbReference>
<gene>
    <name evidence="2" type="ORF">HJG60_016301</name>
</gene>
<accession>A0A834E273</accession>
<sequence>MPRLSQDNQECLQKHFSSPSMWTQCLPLPRAEGYNANIHQTTRKEKNKAVCDIKIPDLPFAQKLVTLLSSTLYSLMQFFSHLLRRPPPETPQKRLDFSRPLPARPGTGLLGGNEEWPGRLSLLLQATLTLPGRSPGERLPQEEDASTGQRWFTPVSTVVSTVPSSGHTRTPASPTPS</sequence>
<dbReference type="AlphaFoldDB" id="A0A834E273"/>
<evidence type="ECO:0000313" key="3">
    <source>
        <dbReference type="Proteomes" id="UP000664940"/>
    </source>
</evidence>
<dbReference type="Proteomes" id="UP000664940">
    <property type="component" value="Unassembled WGS sequence"/>
</dbReference>
<comment type="caution">
    <text evidence="2">The sequence shown here is derived from an EMBL/GenBank/DDBJ whole genome shotgun (WGS) entry which is preliminary data.</text>
</comment>
<organism evidence="2 3">
    <name type="scientific">Phyllostomus discolor</name>
    <name type="common">pale spear-nosed bat</name>
    <dbReference type="NCBI Taxonomy" id="89673"/>
    <lineage>
        <taxon>Eukaryota</taxon>
        <taxon>Metazoa</taxon>
        <taxon>Chordata</taxon>
        <taxon>Craniata</taxon>
        <taxon>Vertebrata</taxon>
        <taxon>Euteleostomi</taxon>
        <taxon>Mammalia</taxon>
        <taxon>Eutheria</taxon>
        <taxon>Laurasiatheria</taxon>
        <taxon>Chiroptera</taxon>
        <taxon>Yangochiroptera</taxon>
        <taxon>Phyllostomidae</taxon>
        <taxon>Phyllostominae</taxon>
        <taxon>Phyllostomus</taxon>
    </lineage>
</organism>
<evidence type="ECO:0000313" key="2">
    <source>
        <dbReference type="EMBL" id="KAF6100911.1"/>
    </source>
</evidence>
<feature type="compositionally biased region" description="Low complexity" evidence="1">
    <location>
        <begin position="153"/>
        <end position="165"/>
    </location>
</feature>
<evidence type="ECO:0000256" key="1">
    <source>
        <dbReference type="SAM" id="MobiDB-lite"/>
    </source>
</evidence>
<reference evidence="2 3" key="1">
    <citation type="journal article" date="2020" name="Nature">
        <title>Six reference-quality genomes reveal evolution of bat adaptations.</title>
        <authorList>
            <person name="Jebb D."/>
            <person name="Huang Z."/>
            <person name="Pippel M."/>
            <person name="Hughes G.M."/>
            <person name="Lavrichenko K."/>
            <person name="Devanna P."/>
            <person name="Winkler S."/>
            <person name="Jermiin L.S."/>
            <person name="Skirmuntt E.C."/>
            <person name="Katzourakis A."/>
            <person name="Burkitt-Gray L."/>
            <person name="Ray D.A."/>
            <person name="Sullivan K.A.M."/>
            <person name="Roscito J.G."/>
            <person name="Kirilenko B.M."/>
            <person name="Davalos L.M."/>
            <person name="Corthals A.P."/>
            <person name="Power M.L."/>
            <person name="Jones G."/>
            <person name="Ransome R.D."/>
            <person name="Dechmann D.K.N."/>
            <person name="Locatelli A.G."/>
            <person name="Puechmaille S.J."/>
            <person name="Fedrigo O."/>
            <person name="Jarvis E.D."/>
            <person name="Hiller M."/>
            <person name="Vernes S.C."/>
            <person name="Myers E.W."/>
            <person name="Teeling E.C."/>
        </authorList>
    </citation>
    <scope>NUCLEOTIDE SEQUENCE [LARGE SCALE GENOMIC DNA]</scope>
    <source>
        <strain evidence="2">Bat1K_MPI-CBG_1</strain>
    </source>
</reference>
<feature type="region of interest" description="Disordered" evidence="1">
    <location>
        <begin position="84"/>
        <end position="114"/>
    </location>
</feature>
<proteinExistence type="predicted"/>
<name>A0A834E273_9CHIR</name>
<feature type="region of interest" description="Disordered" evidence="1">
    <location>
        <begin position="131"/>
        <end position="177"/>
    </location>
</feature>